<proteinExistence type="predicted"/>
<feature type="transmembrane region" description="Helical" evidence="1">
    <location>
        <begin position="21"/>
        <end position="39"/>
    </location>
</feature>
<dbReference type="RefSeq" id="WP_072065036.1">
    <property type="nucleotide sequence ID" value="NZ_CVRY01000007.1"/>
</dbReference>
<keyword evidence="1" id="KW-0472">Membrane</keyword>
<evidence type="ECO:0000256" key="1">
    <source>
        <dbReference type="SAM" id="Phobius"/>
    </source>
</evidence>
<keyword evidence="1" id="KW-1133">Transmembrane helix</keyword>
<protein>
    <submittedName>
        <fullName evidence="2">Uncharacterized protein</fullName>
    </submittedName>
</protein>
<accession>A0A0G4QHM4</accession>
<reference evidence="3" key="1">
    <citation type="submission" date="2015-06" db="EMBL/GenBank/DDBJ databases">
        <authorList>
            <person name="Urmite Genomes"/>
        </authorList>
    </citation>
    <scope>NUCLEOTIDE SEQUENCE [LARGE SCALE GENOMIC DNA]</scope>
    <source>
        <strain evidence="3">CSUR P1867</strain>
    </source>
</reference>
<sequence>MKINAQWLLLIAFLPKWKLTLLSLIIPFITLLVYYLFIYTDYQQEITQQHVEMAQRRKRIDHHQNTLNTMPSINSLITQQIDYDIPFNNSPVSEQLQRLLMTYHFIPEIWESTPNSLYKLTFTLSYSQFLTLLECLHQTSLALISLNIFPIENHLISVQMSLIELSYPHTIQDDIS</sequence>
<evidence type="ECO:0000313" key="3">
    <source>
        <dbReference type="Proteomes" id="UP000183920"/>
    </source>
</evidence>
<gene>
    <name evidence="2" type="ORF">BN1804_03354</name>
</gene>
<keyword evidence="1" id="KW-0812">Transmembrane</keyword>
<dbReference type="EMBL" id="CVRY01000007">
    <property type="protein sequence ID" value="CRL65119.1"/>
    <property type="molecule type" value="Genomic_DNA"/>
</dbReference>
<evidence type="ECO:0000313" key="2">
    <source>
        <dbReference type="EMBL" id="CRL65119.1"/>
    </source>
</evidence>
<organism evidence="2 3">
    <name type="scientific">Proteus penneri</name>
    <dbReference type="NCBI Taxonomy" id="102862"/>
    <lineage>
        <taxon>Bacteria</taxon>
        <taxon>Pseudomonadati</taxon>
        <taxon>Pseudomonadota</taxon>
        <taxon>Gammaproteobacteria</taxon>
        <taxon>Enterobacterales</taxon>
        <taxon>Morganellaceae</taxon>
        <taxon>Proteus</taxon>
    </lineage>
</organism>
<dbReference type="Proteomes" id="UP000183920">
    <property type="component" value="Unassembled WGS sequence"/>
</dbReference>
<name>A0A0G4QHM4_9GAMM</name>
<dbReference type="AlphaFoldDB" id="A0A0G4QHM4"/>